<dbReference type="InterPro" id="IPR013783">
    <property type="entry name" value="Ig-like_fold"/>
</dbReference>
<evidence type="ECO:0000313" key="3">
    <source>
        <dbReference type="WBParaSite" id="nRc.2.0.1.t40826-RA"/>
    </source>
</evidence>
<keyword evidence="2" id="KW-1185">Reference proteome</keyword>
<dbReference type="PROSITE" id="PS50835">
    <property type="entry name" value="IG_LIKE"/>
    <property type="match status" value="1"/>
</dbReference>
<feature type="domain" description="Ig-like" evidence="1">
    <location>
        <begin position="122"/>
        <end position="238"/>
    </location>
</feature>
<name>A0A915KQ03_ROMCU</name>
<protein>
    <submittedName>
        <fullName evidence="3">Ig-like domain-containing protein</fullName>
    </submittedName>
</protein>
<dbReference type="WBParaSite" id="nRc.2.0.1.t40826-RA">
    <property type="protein sequence ID" value="nRc.2.0.1.t40826-RA"/>
    <property type="gene ID" value="nRc.2.0.1.g40826"/>
</dbReference>
<evidence type="ECO:0000259" key="1">
    <source>
        <dbReference type="PROSITE" id="PS50835"/>
    </source>
</evidence>
<organism evidence="2 3">
    <name type="scientific">Romanomermis culicivorax</name>
    <name type="common">Nematode worm</name>
    <dbReference type="NCBI Taxonomy" id="13658"/>
    <lineage>
        <taxon>Eukaryota</taxon>
        <taxon>Metazoa</taxon>
        <taxon>Ecdysozoa</taxon>
        <taxon>Nematoda</taxon>
        <taxon>Enoplea</taxon>
        <taxon>Dorylaimia</taxon>
        <taxon>Mermithida</taxon>
        <taxon>Mermithoidea</taxon>
        <taxon>Mermithidae</taxon>
        <taxon>Romanomermis</taxon>
    </lineage>
</organism>
<dbReference type="Proteomes" id="UP000887565">
    <property type="component" value="Unplaced"/>
</dbReference>
<dbReference type="Gene3D" id="2.60.40.10">
    <property type="entry name" value="Immunoglobulins"/>
    <property type="match status" value="1"/>
</dbReference>
<dbReference type="InterPro" id="IPR007110">
    <property type="entry name" value="Ig-like_dom"/>
</dbReference>
<dbReference type="InterPro" id="IPR036179">
    <property type="entry name" value="Ig-like_dom_sf"/>
</dbReference>
<proteinExistence type="predicted"/>
<dbReference type="AlphaFoldDB" id="A0A915KQ03"/>
<reference evidence="3" key="1">
    <citation type="submission" date="2022-11" db="UniProtKB">
        <authorList>
            <consortium name="WormBaseParasite"/>
        </authorList>
    </citation>
    <scope>IDENTIFICATION</scope>
</reference>
<accession>A0A915KQ03</accession>
<dbReference type="SUPFAM" id="SSF48726">
    <property type="entry name" value="Immunoglobulin"/>
    <property type="match status" value="1"/>
</dbReference>
<evidence type="ECO:0000313" key="2">
    <source>
        <dbReference type="Proteomes" id="UP000887565"/>
    </source>
</evidence>
<sequence length="266" mass="30773">MILWNVNSLQITQETLPVDFGQPFSKTCEPATSVPKSRAFWILMSGQNAKLRHFRTINSTNVAFNDKGTIFFQYVREEDNIPGLYYTCTSENMELKDYQFGYQFNFKVIRNPRDLSQSHILPGRQYFSPKEVTVLKGGSLELFCIVSGYPDYIPYWSKKDGQLDYSRTSWSNNFNKSLRIDALLHIGFHCRKIHLLIHDVVKGEPEEGDNAVGEGDNAVYQCRAYNEYGSLWANFYLSIQKLRIIISKNQALEVTKIAQTMIYRDL</sequence>